<dbReference type="RefSeq" id="WP_289830026.1">
    <property type="nucleotide sequence ID" value="NZ_JAUEDK010000017.1"/>
</dbReference>
<accession>A0ABT7XNQ0</accession>
<feature type="compositionally biased region" description="Polar residues" evidence="1">
    <location>
        <begin position="682"/>
        <end position="692"/>
    </location>
</feature>
<reference evidence="3" key="1">
    <citation type="submission" date="2023-06" db="EMBL/GenBank/DDBJ databases">
        <authorList>
            <person name="Zhang S."/>
        </authorList>
    </citation>
    <scope>NUCLEOTIDE SEQUENCE</scope>
    <source>
        <strain evidence="3">SG2303</strain>
    </source>
</reference>
<organism evidence="3 4">
    <name type="scientific">Crenobacter oryzisoli</name>
    <dbReference type="NCBI Taxonomy" id="3056844"/>
    <lineage>
        <taxon>Bacteria</taxon>
        <taxon>Pseudomonadati</taxon>
        <taxon>Pseudomonadota</taxon>
        <taxon>Betaproteobacteria</taxon>
        <taxon>Neisseriales</taxon>
        <taxon>Neisseriaceae</taxon>
        <taxon>Crenobacter</taxon>
    </lineage>
</organism>
<dbReference type="EMBL" id="JAUEDK010000017">
    <property type="protein sequence ID" value="MDN0075417.1"/>
    <property type="molecule type" value="Genomic_DNA"/>
</dbReference>
<gene>
    <name evidence="3" type="ORF">QU481_10995</name>
</gene>
<dbReference type="Pfam" id="PF09299">
    <property type="entry name" value="Mu-transpos_C"/>
    <property type="match status" value="1"/>
</dbReference>
<protein>
    <submittedName>
        <fullName evidence="3">Mu transposase C-terminal domain-containing protein</fullName>
    </submittedName>
</protein>
<dbReference type="Gene3D" id="3.30.420.10">
    <property type="entry name" value="Ribonuclease H-like superfamily/Ribonuclease H"/>
    <property type="match status" value="1"/>
</dbReference>
<comment type="caution">
    <text evidence="3">The sequence shown here is derived from an EMBL/GenBank/DDBJ whole genome shotgun (WGS) entry which is preliminary data.</text>
</comment>
<evidence type="ECO:0000313" key="3">
    <source>
        <dbReference type="EMBL" id="MDN0075417.1"/>
    </source>
</evidence>
<keyword evidence="4" id="KW-1185">Reference proteome</keyword>
<dbReference type="InterPro" id="IPR015378">
    <property type="entry name" value="Transposase-like_Mu_C"/>
</dbReference>
<evidence type="ECO:0000259" key="2">
    <source>
        <dbReference type="Pfam" id="PF09299"/>
    </source>
</evidence>
<feature type="region of interest" description="Disordered" evidence="1">
    <location>
        <begin position="619"/>
        <end position="701"/>
    </location>
</feature>
<feature type="domain" description="Transposase-like Mu C-terminal" evidence="2">
    <location>
        <begin position="500"/>
        <end position="562"/>
    </location>
</feature>
<proteinExistence type="predicted"/>
<dbReference type="Proteomes" id="UP001168540">
    <property type="component" value="Unassembled WGS sequence"/>
</dbReference>
<feature type="compositionally biased region" description="Basic and acidic residues" evidence="1">
    <location>
        <begin position="639"/>
        <end position="655"/>
    </location>
</feature>
<evidence type="ECO:0000256" key="1">
    <source>
        <dbReference type="SAM" id="MobiDB-lite"/>
    </source>
</evidence>
<feature type="compositionally biased region" description="Basic and acidic residues" evidence="1">
    <location>
        <begin position="619"/>
        <end position="628"/>
    </location>
</feature>
<dbReference type="InterPro" id="IPR036397">
    <property type="entry name" value="RNaseH_sf"/>
</dbReference>
<sequence>MLFLNDVLEHKASGAKLRVIHANYAAEEIWLYNLGDDLAFPKMYDLHEIEAEVAEGKLVLFEGQKSNQVIAPSAAAICQRDKAYLRIKPLLANLDIFAPSERNRMVEIRAAEIGCAKQTLYEDLRNWWRNGQNPNALLPKFDKRGSKGGTTANRGRRPKYLNYQIYQITEEDQRIFKAALENLFLKNDLMTLRACYQRVLENRYSYVDGEGESCLKAVGEYPSEQQFRYFAKKILPAETVIRKRKGDAVFELEHRPKLGSLQHQTYTVGDAYEIDATIADVLLVSRRNRATIIGKPTLYLVFDRKSWLIVGFYVGLEAPSWPAAMQAIKSISEDKAELCLRYGVPYNSADWPAHGVYPKEFIADRGELLSTNSDLLVEGLNIVVRNLPAQRADHKPLVECGFKLLQRAMADSVPGYIPPESFGKRQGKHYDQDACLNLDEFTTIILQSIIRFNRSPRENYIWPAENVMNGLQPIPLDIWHLEIRRRAGALARIPEMQVRFALLPKMKATVTREGIRLGACYYSCPEALQRGWMVAANRGEFPVDVTYDRRQVDTIYVHDKQHANQFFVATLLDRCSDYRGLSFMEVEAIEFHREALRQKGEHITRENLLQFHQKIDPLTRQAKAEMRQAAKGRTRSARKKDIVKDRENERREQRQQEACLPGTTSPERPLPQGTAFPPLPPTKQSSDVMHNLSTDRDARRRQKYLEMLNGN</sequence>
<name>A0ABT7XNQ0_9NEIS</name>
<evidence type="ECO:0000313" key="4">
    <source>
        <dbReference type="Proteomes" id="UP001168540"/>
    </source>
</evidence>